<dbReference type="AlphaFoldDB" id="A0AAJ5VWA6"/>
<organism evidence="2 3">
    <name type="scientific">Candidatus Devosia phytovorans</name>
    <dbReference type="NCBI Taxonomy" id="3121372"/>
    <lineage>
        <taxon>Bacteria</taxon>
        <taxon>Pseudomonadati</taxon>
        <taxon>Pseudomonadota</taxon>
        <taxon>Alphaproteobacteria</taxon>
        <taxon>Hyphomicrobiales</taxon>
        <taxon>Devosiaceae</taxon>
        <taxon>Devosia</taxon>
    </lineage>
</organism>
<evidence type="ECO:0000259" key="1">
    <source>
        <dbReference type="SMART" id="SM00871"/>
    </source>
</evidence>
<dbReference type="SUPFAM" id="SSF55136">
    <property type="entry name" value="Probable bacterial effector-binding domain"/>
    <property type="match status" value="1"/>
</dbReference>
<dbReference type="Pfam" id="PF06445">
    <property type="entry name" value="GyrI-like"/>
    <property type="match status" value="1"/>
</dbReference>
<gene>
    <name evidence="2" type="ORF">P0Y65_07580</name>
</gene>
<dbReference type="InterPro" id="IPR029442">
    <property type="entry name" value="GyrI-like"/>
</dbReference>
<evidence type="ECO:0000313" key="2">
    <source>
        <dbReference type="EMBL" id="WEK06103.1"/>
    </source>
</evidence>
<reference evidence="2" key="1">
    <citation type="submission" date="2023-03" db="EMBL/GenBank/DDBJ databases">
        <title>Andean soil-derived lignocellulolytic bacterial consortium as a source of novel taxa and putative plastic-active enzymes.</title>
        <authorList>
            <person name="Diaz-Garcia L."/>
            <person name="Chuvochina M."/>
            <person name="Feuerriegel G."/>
            <person name="Bunk B."/>
            <person name="Sproer C."/>
            <person name="Streit W.R."/>
            <person name="Rodriguez L.M."/>
            <person name="Overmann J."/>
            <person name="Jimenez D.J."/>
        </authorList>
    </citation>
    <scope>NUCLEOTIDE SEQUENCE</scope>
    <source>
        <strain evidence="2">MAG 4196</strain>
    </source>
</reference>
<evidence type="ECO:0000313" key="3">
    <source>
        <dbReference type="Proteomes" id="UP001217476"/>
    </source>
</evidence>
<accession>A0AAJ5VWA6</accession>
<dbReference type="InterPro" id="IPR011256">
    <property type="entry name" value="Reg_factor_effector_dom_sf"/>
</dbReference>
<dbReference type="Proteomes" id="UP001217476">
    <property type="component" value="Chromosome"/>
</dbReference>
<dbReference type="SMART" id="SM00871">
    <property type="entry name" value="AraC_E_bind"/>
    <property type="match status" value="1"/>
</dbReference>
<name>A0AAJ5VWA6_9HYPH</name>
<dbReference type="InterPro" id="IPR010499">
    <property type="entry name" value="AraC_E-bd"/>
</dbReference>
<sequence length="165" mass="18533">MLTLPETVERPERAYAYITFVVRMNQMQKPADEGFPALFAHLAQNGIEPDGAPFYNYRRIDMAGTLDVEAGVPVSRAGSDSGNIRFGTLPAGRYLTVTWHGHPDKLYDVTSLLIGWTKERNQPLDVVEKPDGDHFACRLEIYESDPGDEPDMDSWVTVLEFKLAD</sequence>
<feature type="domain" description="AraC effector-binding" evidence="1">
    <location>
        <begin position="3"/>
        <end position="159"/>
    </location>
</feature>
<dbReference type="EMBL" id="CP119312">
    <property type="protein sequence ID" value="WEK06103.1"/>
    <property type="molecule type" value="Genomic_DNA"/>
</dbReference>
<protein>
    <submittedName>
        <fullName evidence="2">GyrI-like domain-containing protein</fullName>
    </submittedName>
</protein>
<proteinExistence type="predicted"/>
<dbReference type="Gene3D" id="3.20.80.10">
    <property type="entry name" value="Regulatory factor, effector binding domain"/>
    <property type="match status" value="1"/>
</dbReference>